<dbReference type="Proteomes" id="UP000193648">
    <property type="component" value="Unassembled WGS sequence"/>
</dbReference>
<gene>
    <name evidence="3" type="ORF">BCR41DRAFT_426244</name>
</gene>
<keyword evidence="2" id="KW-0472">Membrane</keyword>
<evidence type="ECO:0000256" key="2">
    <source>
        <dbReference type="SAM" id="Phobius"/>
    </source>
</evidence>
<protein>
    <recommendedName>
        <fullName evidence="5">Transmembrane protein</fullName>
    </recommendedName>
</protein>
<feature type="compositionally biased region" description="Basic and acidic residues" evidence="1">
    <location>
        <begin position="99"/>
        <end position="114"/>
    </location>
</feature>
<sequence>MPVNYRTGANVDDYDSTESDLQGNSVNDVTRPQLARHVRQEKMLKRSSQFRLPVHRRNSPDHSLPHGSQEQGWGQRWRKLSKKLKSKKISSLGVVEPDSNDRSQGVDDHKNNDLSEDEKAKLKALIQKKKLSHDQLLDVNVDASQHMDRPRSCMSLAWVTVLICMFMFLYNGVLSVLVFQASRFPNVDTSVPIFALGLLLVFTAILPIFGLWACWLLVRSYRSSSNSPSSSRRPQMLFKIFHLLYFFTAFVIFGCMLGWLGLNKIQTGSWDRMSLKASSLLESSPTGSPLILKFESILRPDPIDPDMWIINPIIWIVSFATIWLTQVYSWYRLVAFAKKMRRETIK</sequence>
<keyword evidence="2" id="KW-0812">Transmembrane</keyword>
<comment type="caution">
    <text evidence="3">The sequence shown here is derived from an EMBL/GenBank/DDBJ whole genome shotgun (WGS) entry which is preliminary data.</text>
</comment>
<evidence type="ECO:0000256" key="1">
    <source>
        <dbReference type="SAM" id="MobiDB-lite"/>
    </source>
</evidence>
<accession>A0A1Y2G9G9</accession>
<evidence type="ECO:0000313" key="4">
    <source>
        <dbReference type="Proteomes" id="UP000193648"/>
    </source>
</evidence>
<feature type="compositionally biased region" description="Polar residues" evidence="1">
    <location>
        <begin position="19"/>
        <end position="30"/>
    </location>
</feature>
<feature type="compositionally biased region" description="Basic residues" evidence="1">
    <location>
        <begin position="76"/>
        <end position="88"/>
    </location>
</feature>
<feature type="transmembrane region" description="Helical" evidence="2">
    <location>
        <begin position="193"/>
        <end position="218"/>
    </location>
</feature>
<keyword evidence="2" id="KW-1133">Transmembrane helix</keyword>
<feature type="region of interest" description="Disordered" evidence="1">
    <location>
        <begin position="45"/>
        <end position="114"/>
    </location>
</feature>
<dbReference type="InParanoid" id="A0A1Y2G9G9"/>
<evidence type="ECO:0000313" key="3">
    <source>
        <dbReference type="EMBL" id="ORZ01847.1"/>
    </source>
</evidence>
<dbReference type="OrthoDB" id="2445411at2759"/>
<dbReference type="RefSeq" id="XP_021876144.1">
    <property type="nucleotide sequence ID" value="XM_022030708.1"/>
</dbReference>
<dbReference type="GeneID" id="33572549"/>
<feature type="transmembrane region" description="Helical" evidence="2">
    <location>
        <begin position="308"/>
        <end position="331"/>
    </location>
</feature>
<evidence type="ECO:0008006" key="5">
    <source>
        <dbReference type="Google" id="ProtNLM"/>
    </source>
</evidence>
<feature type="transmembrane region" description="Helical" evidence="2">
    <location>
        <begin position="156"/>
        <end position="181"/>
    </location>
</feature>
<organism evidence="3 4">
    <name type="scientific">Lobosporangium transversale</name>
    <dbReference type="NCBI Taxonomy" id="64571"/>
    <lineage>
        <taxon>Eukaryota</taxon>
        <taxon>Fungi</taxon>
        <taxon>Fungi incertae sedis</taxon>
        <taxon>Mucoromycota</taxon>
        <taxon>Mortierellomycotina</taxon>
        <taxon>Mortierellomycetes</taxon>
        <taxon>Mortierellales</taxon>
        <taxon>Mortierellaceae</taxon>
        <taxon>Lobosporangium</taxon>
    </lineage>
</organism>
<dbReference type="EMBL" id="MCFF01000063">
    <property type="protein sequence ID" value="ORZ01847.1"/>
    <property type="molecule type" value="Genomic_DNA"/>
</dbReference>
<reference evidence="3 4" key="1">
    <citation type="submission" date="2016-07" db="EMBL/GenBank/DDBJ databases">
        <title>Pervasive Adenine N6-methylation of Active Genes in Fungi.</title>
        <authorList>
            <consortium name="DOE Joint Genome Institute"/>
            <person name="Mondo S.J."/>
            <person name="Dannebaum R.O."/>
            <person name="Kuo R.C."/>
            <person name="Labutti K."/>
            <person name="Haridas S."/>
            <person name="Kuo A."/>
            <person name="Salamov A."/>
            <person name="Ahrendt S.R."/>
            <person name="Lipzen A."/>
            <person name="Sullivan W."/>
            <person name="Andreopoulos W.B."/>
            <person name="Clum A."/>
            <person name="Lindquist E."/>
            <person name="Daum C."/>
            <person name="Ramamoorthy G.K."/>
            <person name="Gryganskyi A."/>
            <person name="Culley D."/>
            <person name="Magnuson J.K."/>
            <person name="James T.Y."/>
            <person name="O'Malley M.A."/>
            <person name="Stajich J.E."/>
            <person name="Spatafora J.W."/>
            <person name="Visel A."/>
            <person name="Grigoriev I.V."/>
        </authorList>
    </citation>
    <scope>NUCLEOTIDE SEQUENCE [LARGE SCALE GENOMIC DNA]</scope>
    <source>
        <strain evidence="3 4">NRRL 3116</strain>
    </source>
</reference>
<dbReference type="AlphaFoldDB" id="A0A1Y2G9G9"/>
<name>A0A1Y2G9G9_9FUNG</name>
<keyword evidence="4" id="KW-1185">Reference proteome</keyword>
<feature type="transmembrane region" description="Helical" evidence="2">
    <location>
        <begin position="239"/>
        <end position="262"/>
    </location>
</feature>
<feature type="region of interest" description="Disordered" evidence="1">
    <location>
        <begin position="1"/>
        <end position="33"/>
    </location>
</feature>
<proteinExistence type="predicted"/>